<evidence type="ECO:0000313" key="1">
    <source>
        <dbReference type="EMBL" id="HHO58180.1"/>
    </source>
</evidence>
<proteinExistence type="predicted"/>
<comment type="caution">
    <text evidence="1">The sequence shown here is derived from an EMBL/GenBank/DDBJ whole genome shotgun (WGS) entry which is preliminary data.</text>
</comment>
<protein>
    <submittedName>
        <fullName evidence="1">Uncharacterized protein</fullName>
    </submittedName>
</protein>
<gene>
    <name evidence="1" type="ORF">ENJ85_03310</name>
</gene>
<dbReference type="AlphaFoldDB" id="A0A7C5WWB6"/>
<reference evidence="1" key="1">
    <citation type="journal article" date="2020" name="mSystems">
        <title>Genome- and Community-Level Interaction Insights into Carbon Utilization and Element Cycling Functions of Hydrothermarchaeota in Hydrothermal Sediment.</title>
        <authorList>
            <person name="Zhou Z."/>
            <person name="Liu Y."/>
            <person name="Xu W."/>
            <person name="Pan J."/>
            <person name="Luo Z.H."/>
            <person name="Li M."/>
        </authorList>
    </citation>
    <scope>NUCLEOTIDE SEQUENCE [LARGE SCALE GENOMIC DNA]</scope>
    <source>
        <strain evidence="1">HyVt-523</strain>
    </source>
</reference>
<organism evidence="1">
    <name type="scientific">Oceanithermus profundus</name>
    <dbReference type="NCBI Taxonomy" id="187137"/>
    <lineage>
        <taxon>Bacteria</taxon>
        <taxon>Thermotogati</taxon>
        <taxon>Deinococcota</taxon>
        <taxon>Deinococci</taxon>
        <taxon>Thermales</taxon>
        <taxon>Thermaceae</taxon>
        <taxon>Oceanithermus</taxon>
    </lineage>
</organism>
<accession>A0A7C5WWB6</accession>
<name>A0A7C5WWB6_9DEIN</name>
<sequence>MPPYIEGNARFWWVFRTWGRDAIVANPRAGGGSGDPEFPAFGTTPRYTMLKMQLTYVDSIADQITFACDIGSGVVGAVGPAKRIQGHLLVPDVERFEEAGGPLGEYPTDAFVARSEVHPALMLAQPQGFQALTYTQPLALTVAVPTWTFPIPALARRVRVVSDGPATVEFLLPATVGAPAVGTLAVTAGAEASAEVPRTATDVRVTASAPPTTLTLVFELEL</sequence>
<dbReference type="Proteomes" id="UP000886105">
    <property type="component" value="Unassembled WGS sequence"/>
</dbReference>
<dbReference type="EMBL" id="DRNZ01000209">
    <property type="protein sequence ID" value="HHO58180.1"/>
    <property type="molecule type" value="Genomic_DNA"/>
</dbReference>